<feature type="transmembrane region" description="Helical" evidence="7">
    <location>
        <begin position="57"/>
        <end position="78"/>
    </location>
</feature>
<dbReference type="AlphaFoldDB" id="A0AAV9I4N0"/>
<protein>
    <recommendedName>
        <fullName evidence="8">Rhodopsin domain-containing protein</fullName>
    </recommendedName>
</protein>
<feature type="compositionally biased region" description="Basic and acidic residues" evidence="6">
    <location>
        <begin position="369"/>
        <end position="388"/>
    </location>
</feature>
<evidence type="ECO:0000259" key="8">
    <source>
        <dbReference type="Pfam" id="PF20684"/>
    </source>
</evidence>
<dbReference type="PANTHER" id="PTHR33048:SF15">
    <property type="entry name" value="INTEGRAL MEMBRANE PROTEIN"/>
    <property type="match status" value="1"/>
</dbReference>
<gene>
    <name evidence="9" type="ORF">QBC42DRAFT_293257</name>
</gene>
<sequence>MTDNNTIDHDVWRPVDPQGLALALVWTTSCFAGLTTIVIAMRIFIRLKTHNFGLDDWVMCTGYAFNLGQSAIVIYGGYTGMGTKDSKMTQATINEGTKALLIWQSLYAGSLAFIKSSICITLMRIAQKRGYLILLKTLVVLAAGLSSVGIVVVFNQCHPLNKYWDKTVPGTCWPPIVATVLSYAASVSNVITDFTVALTPFFLLRNIQMRAKLKFYVQLILGLGMLAGVASIIRVPFTNAYMKPVNTLYHTGNIVLWTIVECGVGIVAGSLPTLRAFFKRLAKDKSTQDYLEQESNGTGLVTIRQVKGKHGPVYDAELCVTVAGGSGGEGGRDSESGHNHNHHHHDGDGDDDDYDDGRSNDSTKGIIKMTRDVRVTEEVVDWKSDPERGTMGARNG</sequence>
<feature type="transmembrane region" description="Helical" evidence="7">
    <location>
        <begin position="20"/>
        <end position="45"/>
    </location>
</feature>
<dbReference type="PANTHER" id="PTHR33048">
    <property type="entry name" value="PTH11-LIKE INTEGRAL MEMBRANE PROTEIN (AFU_ORTHOLOGUE AFUA_5G11245)"/>
    <property type="match status" value="1"/>
</dbReference>
<feature type="transmembrane region" description="Helical" evidence="7">
    <location>
        <begin position="215"/>
        <end position="234"/>
    </location>
</feature>
<feature type="transmembrane region" description="Helical" evidence="7">
    <location>
        <begin position="176"/>
        <end position="203"/>
    </location>
</feature>
<dbReference type="Pfam" id="PF20684">
    <property type="entry name" value="Fung_rhodopsin"/>
    <property type="match status" value="1"/>
</dbReference>
<dbReference type="GO" id="GO:0016020">
    <property type="term" value="C:membrane"/>
    <property type="evidence" value="ECO:0007669"/>
    <property type="project" value="UniProtKB-SubCell"/>
</dbReference>
<feature type="transmembrane region" description="Helical" evidence="7">
    <location>
        <begin position="254"/>
        <end position="278"/>
    </location>
</feature>
<keyword evidence="10" id="KW-1185">Reference proteome</keyword>
<organism evidence="9 10">
    <name type="scientific">Cladorrhinum samala</name>
    <dbReference type="NCBI Taxonomy" id="585594"/>
    <lineage>
        <taxon>Eukaryota</taxon>
        <taxon>Fungi</taxon>
        <taxon>Dikarya</taxon>
        <taxon>Ascomycota</taxon>
        <taxon>Pezizomycotina</taxon>
        <taxon>Sordariomycetes</taxon>
        <taxon>Sordariomycetidae</taxon>
        <taxon>Sordariales</taxon>
        <taxon>Podosporaceae</taxon>
        <taxon>Cladorrhinum</taxon>
    </lineage>
</organism>
<keyword evidence="2 7" id="KW-0812">Transmembrane</keyword>
<feature type="domain" description="Rhodopsin" evidence="8">
    <location>
        <begin position="41"/>
        <end position="280"/>
    </location>
</feature>
<evidence type="ECO:0000313" key="10">
    <source>
        <dbReference type="Proteomes" id="UP001321749"/>
    </source>
</evidence>
<reference evidence="9" key="2">
    <citation type="submission" date="2023-06" db="EMBL/GenBank/DDBJ databases">
        <authorList>
            <consortium name="Lawrence Berkeley National Laboratory"/>
            <person name="Mondo S.J."/>
            <person name="Hensen N."/>
            <person name="Bonometti L."/>
            <person name="Westerberg I."/>
            <person name="Brannstrom I.O."/>
            <person name="Guillou S."/>
            <person name="Cros-Aarteil S."/>
            <person name="Calhoun S."/>
            <person name="Haridas S."/>
            <person name="Kuo A."/>
            <person name="Pangilinan J."/>
            <person name="Riley R."/>
            <person name="Labutti K."/>
            <person name="Andreopoulos B."/>
            <person name="Lipzen A."/>
            <person name="Chen C."/>
            <person name="Yanf M."/>
            <person name="Daum C."/>
            <person name="Ng V."/>
            <person name="Clum A."/>
            <person name="Steindorff A."/>
            <person name="Ohm R."/>
            <person name="Martin F."/>
            <person name="Silar P."/>
            <person name="Natvig D."/>
            <person name="Lalanne C."/>
            <person name="Gautier V."/>
            <person name="Ament-Velasquez S.L."/>
            <person name="Kruys A."/>
            <person name="Hutchinson M.I."/>
            <person name="Powell A.J."/>
            <person name="Barry K."/>
            <person name="Miller A.N."/>
            <person name="Grigoriev I.V."/>
            <person name="Debuchy R."/>
            <person name="Gladieux P."/>
            <person name="Thoren M.H."/>
            <person name="Johannesson H."/>
        </authorList>
    </citation>
    <scope>NUCLEOTIDE SEQUENCE</scope>
    <source>
        <strain evidence="9">PSN324</strain>
    </source>
</reference>
<comment type="subcellular location">
    <subcellularLocation>
        <location evidence="1">Membrane</location>
        <topology evidence="1">Multi-pass membrane protein</topology>
    </subcellularLocation>
</comment>
<feature type="transmembrane region" description="Helical" evidence="7">
    <location>
        <begin position="106"/>
        <end position="126"/>
    </location>
</feature>
<evidence type="ECO:0000256" key="3">
    <source>
        <dbReference type="ARBA" id="ARBA00022989"/>
    </source>
</evidence>
<comment type="similarity">
    <text evidence="5">Belongs to the SAT4 family.</text>
</comment>
<proteinExistence type="inferred from homology"/>
<dbReference type="EMBL" id="MU864930">
    <property type="protein sequence ID" value="KAK4466760.1"/>
    <property type="molecule type" value="Genomic_DNA"/>
</dbReference>
<evidence type="ECO:0000256" key="5">
    <source>
        <dbReference type="ARBA" id="ARBA00038359"/>
    </source>
</evidence>
<evidence type="ECO:0000256" key="6">
    <source>
        <dbReference type="SAM" id="MobiDB-lite"/>
    </source>
</evidence>
<feature type="region of interest" description="Disordered" evidence="6">
    <location>
        <begin position="325"/>
        <end position="396"/>
    </location>
</feature>
<evidence type="ECO:0000256" key="4">
    <source>
        <dbReference type="ARBA" id="ARBA00023136"/>
    </source>
</evidence>
<dbReference type="InterPro" id="IPR049326">
    <property type="entry name" value="Rhodopsin_dom_fungi"/>
</dbReference>
<reference evidence="9" key="1">
    <citation type="journal article" date="2023" name="Mol. Phylogenet. Evol.">
        <title>Genome-scale phylogeny and comparative genomics of the fungal order Sordariales.</title>
        <authorList>
            <person name="Hensen N."/>
            <person name="Bonometti L."/>
            <person name="Westerberg I."/>
            <person name="Brannstrom I.O."/>
            <person name="Guillou S."/>
            <person name="Cros-Aarteil S."/>
            <person name="Calhoun S."/>
            <person name="Haridas S."/>
            <person name="Kuo A."/>
            <person name="Mondo S."/>
            <person name="Pangilinan J."/>
            <person name="Riley R."/>
            <person name="LaButti K."/>
            <person name="Andreopoulos B."/>
            <person name="Lipzen A."/>
            <person name="Chen C."/>
            <person name="Yan M."/>
            <person name="Daum C."/>
            <person name="Ng V."/>
            <person name="Clum A."/>
            <person name="Steindorff A."/>
            <person name="Ohm R.A."/>
            <person name="Martin F."/>
            <person name="Silar P."/>
            <person name="Natvig D.O."/>
            <person name="Lalanne C."/>
            <person name="Gautier V."/>
            <person name="Ament-Velasquez S.L."/>
            <person name="Kruys A."/>
            <person name="Hutchinson M.I."/>
            <person name="Powell A.J."/>
            <person name="Barry K."/>
            <person name="Miller A.N."/>
            <person name="Grigoriev I.V."/>
            <person name="Debuchy R."/>
            <person name="Gladieux P."/>
            <person name="Hiltunen Thoren M."/>
            <person name="Johannesson H."/>
        </authorList>
    </citation>
    <scope>NUCLEOTIDE SEQUENCE</scope>
    <source>
        <strain evidence="9">PSN324</strain>
    </source>
</reference>
<accession>A0AAV9I4N0</accession>
<feature type="transmembrane region" description="Helical" evidence="7">
    <location>
        <begin position="133"/>
        <end position="156"/>
    </location>
</feature>
<evidence type="ECO:0000256" key="2">
    <source>
        <dbReference type="ARBA" id="ARBA00022692"/>
    </source>
</evidence>
<keyword evidence="3 7" id="KW-1133">Transmembrane helix</keyword>
<evidence type="ECO:0000256" key="7">
    <source>
        <dbReference type="SAM" id="Phobius"/>
    </source>
</evidence>
<evidence type="ECO:0000313" key="9">
    <source>
        <dbReference type="EMBL" id="KAK4466760.1"/>
    </source>
</evidence>
<evidence type="ECO:0000256" key="1">
    <source>
        <dbReference type="ARBA" id="ARBA00004141"/>
    </source>
</evidence>
<dbReference type="InterPro" id="IPR052337">
    <property type="entry name" value="SAT4-like"/>
</dbReference>
<dbReference type="Proteomes" id="UP001321749">
    <property type="component" value="Unassembled WGS sequence"/>
</dbReference>
<comment type="caution">
    <text evidence="9">The sequence shown here is derived from an EMBL/GenBank/DDBJ whole genome shotgun (WGS) entry which is preliminary data.</text>
</comment>
<keyword evidence="4 7" id="KW-0472">Membrane</keyword>
<name>A0AAV9I4N0_9PEZI</name>